<organism evidence="1 2">
    <name type="scientific">Streptomyces crystallinus</name>
    <dbReference type="NCBI Taxonomy" id="68191"/>
    <lineage>
        <taxon>Bacteria</taxon>
        <taxon>Bacillati</taxon>
        <taxon>Actinomycetota</taxon>
        <taxon>Actinomycetes</taxon>
        <taxon>Kitasatosporales</taxon>
        <taxon>Streptomycetaceae</taxon>
        <taxon>Streptomyces</taxon>
    </lineage>
</organism>
<reference evidence="2" key="1">
    <citation type="journal article" date="2019" name="Int. J. Syst. Evol. Microbiol.">
        <title>The Global Catalogue of Microorganisms (GCM) 10K type strain sequencing project: providing services to taxonomists for standard genome sequencing and annotation.</title>
        <authorList>
            <consortium name="The Broad Institute Genomics Platform"/>
            <consortium name="The Broad Institute Genome Sequencing Center for Infectious Disease"/>
            <person name="Wu L."/>
            <person name="Ma J."/>
        </authorList>
    </citation>
    <scope>NUCLEOTIDE SEQUENCE [LARGE SCALE GENOMIC DNA]</scope>
    <source>
        <strain evidence="2">JCM 5067</strain>
    </source>
</reference>
<dbReference type="EMBL" id="BAAACA010000014">
    <property type="protein sequence ID" value="GAA0592458.1"/>
    <property type="molecule type" value="Genomic_DNA"/>
</dbReference>
<evidence type="ECO:0000313" key="1">
    <source>
        <dbReference type="EMBL" id="GAA0592458.1"/>
    </source>
</evidence>
<dbReference type="SUPFAM" id="SSF52091">
    <property type="entry name" value="SpoIIaa-like"/>
    <property type="match status" value="1"/>
</dbReference>
<name>A0ABP3QPN1_9ACTN</name>
<sequence length="122" mass="12881">MLLTHTFDDGVLVVRLAPALAVRHRAAVTLAVEELLQAHRPAHLVVAADHVWTPAVFSTVLRAHRAAQQHGVGFALVTTSPTAADQLVLNTSGPCRVYPSLAEALSEARCRPAAPTGTGPRP</sequence>
<comment type="caution">
    <text evidence="1">The sequence shown here is derived from an EMBL/GenBank/DDBJ whole genome shotgun (WGS) entry which is preliminary data.</text>
</comment>
<evidence type="ECO:0008006" key="3">
    <source>
        <dbReference type="Google" id="ProtNLM"/>
    </source>
</evidence>
<gene>
    <name evidence="1" type="ORF">GCM10010394_22110</name>
</gene>
<proteinExistence type="predicted"/>
<accession>A0ABP3QPN1</accession>
<dbReference type="InterPro" id="IPR036513">
    <property type="entry name" value="STAS_dom_sf"/>
</dbReference>
<protein>
    <recommendedName>
        <fullName evidence="3">STAS domain-containing protein</fullName>
    </recommendedName>
</protein>
<dbReference type="Proteomes" id="UP001500668">
    <property type="component" value="Unassembled WGS sequence"/>
</dbReference>
<keyword evidence="2" id="KW-1185">Reference proteome</keyword>
<evidence type="ECO:0000313" key="2">
    <source>
        <dbReference type="Proteomes" id="UP001500668"/>
    </source>
</evidence>
<dbReference type="Gene3D" id="3.30.750.24">
    <property type="entry name" value="STAS domain"/>
    <property type="match status" value="1"/>
</dbReference>
<dbReference type="RefSeq" id="WP_344072919.1">
    <property type="nucleotide sequence ID" value="NZ_BAAACA010000014.1"/>
</dbReference>